<dbReference type="PANTHER" id="PTHR30213">
    <property type="entry name" value="INNER MEMBRANE PROTEIN YHJD"/>
    <property type="match status" value="1"/>
</dbReference>
<sequence>MPTMQNADASGARAATPVAIPAAGWKQILLRSWREAGNDNLGLIASGVAFCAILAMVPALGALVMTYGLVATPETVASNIGSLTAMMPEDAARLIGEQLANVVSTSDGKKGFGLIIALGIALYGVMKGASALITALNIAYDEEETRSFIRVNLLAFSIAVGSVLVAILAMIAIAAMAAVEAMFPAAPPFLTGLAKLASYLVVGIVGSGMAAGVYRYGPDRAHAKWKWLTPGSIFASLSWILITFGFGLYVANFGNYDATYGSLGAAMVLLTWLYLSAYTLLLGAELNCEIERQTARDTTTGPELPMGERGAYAADTVAAEVDGNRQASAS</sequence>
<comment type="caution">
    <text evidence="7">The sequence shown here is derived from an EMBL/GenBank/DDBJ whole genome shotgun (WGS) entry which is preliminary data.</text>
</comment>
<keyword evidence="3 6" id="KW-0812">Transmembrane</keyword>
<keyword evidence="4 6" id="KW-1133">Transmembrane helix</keyword>
<gene>
    <name evidence="7" type="ORF">SAMN06296065_11450</name>
</gene>
<dbReference type="PANTHER" id="PTHR30213:SF0">
    <property type="entry name" value="UPF0761 MEMBRANE PROTEIN YIHY"/>
    <property type="match status" value="1"/>
</dbReference>
<feature type="transmembrane region" description="Helical" evidence="6">
    <location>
        <begin position="151"/>
        <end position="176"/>
    </location>
</feature>
<evidence type="ECO:0000256" key="1">
    <source>
        <dbReference type="ARBA" id="ARBA00004651"/>
    </source>
</evidence>
<feature type="transmembrane region" description="Helical" evidence="6">
    <location>
        <begin position="228"/>
        <end position="251"/>
    </location>
</feature>
<accession>A0ABY1QTJ1</accession>
<evidence type="ECO:0000256" key="5">
    <source>
        <dbReference type="ARBA" id="ARBA00023136"/>
    </source>
</evidence>
<comment type="subcellular location">
    <subcellularLocation>
        <location evidence="1">Cell membrane</location>
        <topology evidence="1">Multi-pass membrane protein</topology>
    </subcellularLocation>
</comment>
<dbReference type="NCBIfam" id="TIGR00765">
    <property type="entry name" value="yihY_not_rbn"/>
    <property type="match status" value="1"/>
</dbReference>
<dbReference type="InterPro" id="IPR017039">
    <property type="entry name" value="Virul_fac_BrkB"/>
</dbReference>
<keyword evidence="2" id="KW-1003">Cell membrane</keyword>
<feature type="transmembrane region" description="Helical" evidence="6">
    <location>
        <begin position="112"/>
        <end position="139"/>
    </location>
</feature>
<keyword evidence="8" id="KW-1185">Reference proteome</keyword>
<evidence type="ECO:0000256" key="2">
    <source>
        <dbReference type="ARBA" id="ARBA00022475"/>
    </source>
</evidence>
<dbReference type="Proteomes" id="UP001157910">
    <property type="component" value="Unassembled WGS sequence"/>
</dbReference>
<dbReference type="RefSeq" id="WP_283406980.1">
    <property type="nucleotide sequence ID" value="NZ_FXUI01000014.1"/>
</dbReference>
<name>A0ABY1QTJ1_9SPHN</name>
<evidence type="ECO:0000313" key="7">
    <source>
        <dbReference type="EMBL" id="SMP80498.1"/>
    </source>
</evidence>
<evidence type="ECO:0000256" key="3">
    <source>
        <dbReference type="ARBA" id="ARBA00022692"/>
    </source>
</evidence>
<evidence type="ECO:0000256" key="6">
    <source>
        <dbReference type="SAM" id="Phobius"/>
    </source>
</evidence>
<organism evidence="7 8">
    <name type="scientific">Novosphingobium panipatense</name>
    <dbReference type="NCBI Taxonomy" id="428991"/>
    <lineage>
        <taxon>Bacteria</taxon>
        <taxon>Pseudomonadati</taxon>
        <taxon>Pseudomonadota</taxon>
        <taxon>Alphaproteobacteria</taxon>
        <taxon>Sphingomonadales</taxon>
        <taxon>Sphingomonadaceae</taxon>
        <taxon>Novosphingobium</taxon>
    </lineage>
</organism>
<feature type="transmembrane region" description="Helical" evidence="6">
    <location>
        <begin position="196"/>
        <end position="216"/>
    </location>
</feature>
<protein>
    <submittedName>
        <fullName evidence="7">Membrane protein</fullName>
    </submittedName>
</protein>
<evidence type="ECO:0000313" key="8">
    <source>
        <dbReference type="Proteomes" id="UP001157910"/>
    </source>
</evidence>
<evidence type="ECO:0000256" key="4">
    <source>
        <dbReference type="ARBA" id="ARBA00022989"/>
    </source>
</evidence>
<keyword evidence="5 6" id="KW-0472">Membrane</keyword>
<proteinExistence type="predicted"/>
<dbReference type="Pfam" id="PF03631">
    <property type="entry name" value="Virul_fac_BrkB"/>
    <property type="match status" value="1"/>
</dbReference>
<feature type="transmembrane region" description="Helical" evidence="6">
    <location>
        <begin position="263"/>
        <end position="284"/>
    </location>
</feature>
<reference evidence="7 8" key="1">
    <citation type="submission" date="2017-05" db="EMBL/GenBank/DDBJ databases">
        <authorList>
            <person name="Varghese N."/>
            <person name="Submissions S."/>
        </authorList>
    </citation>
    <scope>NUCLEOTIDE SEQUENCE [LARGE SCALE GENOMIC DNA]</scope>
    <source>
        <strain evidence="7 8">SM16</strain>
    </source>
</reference>
<dbReference type="PIRSF" id="PIRSF035875">
    <property type="entry name" value="RNase_BN"/>
    <property type="match status" value="1"/>
</dbReference>
<dbReference type="EMBL" id="FXUI01000014">
    <property type="protein sequence ID" value="SMP80498.1"/>
    <property type="molecule type" value="Genomic_DNA"/>
</dbReference>
<feature type="transmembrane region" description="Helical" evidence="6">
    <location>
        <begin position="41"/>
        <end position="65"/>
    </location>
</feature>